<reference evidence="2" key="2">
    <citation type="submission" date="2019-06" db="EMBL/GenBank/DDBJ databases">
        <title>Genomics analysis of Aphanomyces spp. identifies a new class of oomycete effector associated with host adaptation.</title>
        <authorList>
            <person name="Gaulin E."/>
        </authorList>
    </citation>
    <scope>NUCLEOTIDE SEQUENCE</scope>
    <source>
        <strain evidence="2">CBS 578.67</strain>
    </source>
</reference>
<evidence type="ECO:0000313" key="4">
    <source>
        <dbReference type="Proteomes" id="UP000332933"/>
    </source>
</evidence>
<keyword evidence="1" id="KW-1133">Transmembrane helix</keyword>
<dbReference type="InterPro" id="IPR021067">
    <property type="entry name" value="Glycosyltransferase"/>
</dbReference>
<dbReference type="Pfam" id="PF11397">
    <property type="entry name" value="GlcNAc"/>
    <property type="match status" value="1"/>
</dbReference>
<proteinExistence type="predicted"/>
<dbReference type="AlphaFoldDB" id="A0A485L2S9"/>
<protein>
    <submittedName>
        <fullName evidence="3">Aste57867_14877 protein</fullName>
    </submittedName>
</protein>
<dbReference type="Proteomes" id="UP000332933">
    <property type="component" value="Unassembled WGS sequence"/>
</dbReference>
<name>A0A485L2S9_9STRA</name>
<dbReference type="EMBL" id="VJMH01005585">
    <property type="protein sequence ID" value="KAF0694241.1"/>
    <property type="molecule type" value="Genomic_DNA"/>
</dbReference>
<feature type="transmembrane region" description="Helical" evidence="1">
    <location>
        <begin position="542"/>
        <end position="562"/>
    </location>
</feature>
<organism evidence="3 4">
    <name type="scientific">Aphanomyces stellatus</name>
    <dbReference type="NCBI Taxonomy" id="120398"/>
    <lineage>
        <taxon>Eukaryota</taxon>
        <taxon>Sar</taxon>
        <taxon>Stramenopiles</taxon>
        <taxon>Oomycota</taxon>
        <taxon>Saprolegniomycetes</taxon>
        <taxon>Saprolegniales</taxon>
        <taxon>Verrucalvaceae</taxon>
        <taxon>Aphanomyces</taxon>
    </lineage>
</organism>
<keyword evidence="1" id="KW-0812">Transmembrane</keyword>
<gene>
    <name evidence="3" type="primary">Aste57867_14877</name>
    <name evidence="2" type="ORF">As57867_014821</name>
    <name evidence="3" type="ORF">ASTE57867_14877</name>
</gene>
<evidence type="ECO:0000313" key="3">
    <source>
        <dbReference type="EMBL" id="VFT91694.1"/>
    </source>
</evidence>
<evidence type="ECO:0000256" key="1">
    <source>
        <dbReference type="SAM" id="Phobius"/>
    </source>
</evidence>
<evidence type="ECO:0000313" key="2">
    <source>
        <dbReference type="EMBL" id="KAF0694241.1"/>
    </source>
</evidence>
<dbReference type="EMBL" id="CAADRA010005606">
    <property type="protein sequence ID" value="VFT91694.1"/>
    <property type="molecule type" value="Genomic_DNA"/>
</dbReference>
<reference evidence="3 4" key="1">
    <citation type="submission" date="2019-03" db="EMBL/GenBank/DDBJ databases">
        <authorList>
            <person name="Gaulin E."/>
            <person name="Dumas B."/>
        </authorList>
    </citation>
    <scope>NUCLEOTIDE SEQUENCE [LARGE SCALE GENOMIC DNA]</scope>
    <source>
        <strain evidence="3">CBS 568.67</strain>
    </source>
</reference>
<dbReference type="PANTHER" id="PTHR34496">
    <property type="entry name" value="GLCNAC TRANSFERASE-RELATED"/>
    <property type="match status" value="1"/>
</dbReference>
<sequence>MGRQRPYLGSKWLQVVEQALATRMGCRFPCVLEGTDIVRVYHVFCPDGAHLLHIRKWEKHSWDGKLDAASEFCIWVHVSMKAALFFAAAVIGSVFAGQRPQSIAFSWPEDDTKKHYDETMDPLTQNIPLDPASKDLRPPPPRVPETYGIFVGLSTFRDGHRCGYTLFTGFKRSVNPDRLYFGVVDQVNPEDLRCLDEYCKLAKAEWPDDECKYKAQIKIDERLADDSRGPTYARHHQQKLVGDQEFCLQLDAHSIFTNGWDKHLVDEWVSTENEMAVLSTYLHHCHDGYILPDGSNNAPDQLPHLCTTIRGGNGCVRTVGASMIQRPQYPQMQALWGAGLSFSKCHAEKRVLIDSHTLWMFDGEEFLRASHLWTYGYDMYSPSMRGTVIYHNYTSVPARFEHVKVDAELKRKQEEMGANRFKLMVGLPFKGLVDTEEWAKYDWGKVRPFEAFLDFSGITFEEGKKDAHSCKQLHWVPYVKPAQIEELLPGWRLRMPAAAAVDEGLPVAADDDDMPPNKKMRQEKPANFGIEATIEHPESGSYTGPLAFMCFGVVLFGVVVYTNDGMWSQTKRYFRLQHKARN</sequence>
<accession>A0A485L2S9</accession>
<dbReference type="PANTHER" id="PTHR34496:SF6">
    <property type="entry name" value="GLYCOSYLTRANSFERASE 2-LIKE DOMAIN-CONTAINING PROTEIN"/>
    <property type="match status" value="1"/>
</dbReference>
<keyword evidence="1" id="KW-0472">Membrane</keyword>
<dbReference type="OrthoDB" id="76265at2759"/>
<keyword evidence="4" id="KW-1185">Reference proteome</keyword>